<proteinExistence type="predicted"/>
<dbReference type="GO" id="GO:0051539">
    <property type="term" value="F:4 iron, 4 sulfur cluster binding"/>
    <property type="evidence" value="ECO:0007669"/>
    <property type="project" value="UniProtKB-KW"/>
</dbReference>
<organism evidence="9 10">
    <name type="scientific">Abyssobacteria bacterium (strain SURF_5)</name>
    <dbReference type="NCBI Taxonomy" id="2093360"/>
    <lineage>
        <taxon>Bacteria</taxon>
        <taxon>Pseudomonadati</taxon>
        <taxon>Candidatus Hydrogenedentota</taxon>
        <taxon>Candidatus Abyssobacteria</taxon>
    </lineage>
</organism>
<keyword evidence="7" id="KW-0411">Iron-sulfur</keyword>
<keyword evidence="4" id="KW-0677">Repeat</keyword>
<dbReference type="SUPFAM" id="SSF54862">
    <property type="entry name" value="4Fe-4S ferredoxins"/>
    <property type="match status" value="1"/>
</dbReference>
<dbReference type="PROSITE" id="PS51379">
    <property type="entry name" value="4FE4S_FER_2"/>
    <property type="match status" value="2"/>
</dbReference>
<dbReference type="AlphaFoldDB" id="A0A3A4N5X1"/>
<evidence type="ECO:0000256" key="3">
    <source>
        <dbReference type="ARBA" id="ARBA00022723"/>
    </source>
</evidence>
<gene>
    <name evidence="9" type="ORF">C4520_17240</name>
</gene>
<evidence type="ECO:0000256" key="2">
    <source>
        <dbReference type="ARBA" id="ARBA00022485"/>
    </source>
</evidence>
<dbReference type="InterPro" id="IPR050572">
    <property type="entry name" value="Fe-S_Ferredoxin"/>
</dbReference>
<evidence type="ECO:0000259" key="8">
    <source>
        <dbReference type="PROSITE" id="PS51379"/>
    </source>
</evidence>
<evidence type="ECO:0000313" key="10">
    <source>
        <dbReference type="Proteomes" id="UP000265882"/>
    </source>
</evidence>
<accession>A0A3A4N5X1</accession>
<dbReference type="InterPro" id="IPR017896">
    <property type="entry name" value="4Fe4S_Fe-S-bd"/>
</dbReference>
<dbReference type="GO" id="GO:0046872">
    <property type="term" value="F:metal ion binding"/>
    <property type="evidence" value="ECO:0007669"/>
    <property type="project" value="UniProtKB-KW"/>
</dbReference>
<evidence type="ECO:0000256" key="6">
    <source>
        <dbReference type="ARBA" id="ARBA00023004"/>
    </source>
</evidence>
<evidence type="ECO:0000256" key="5">
    <source>
        <dbReference type="ARBA" id="ARBA00022982"/>
    </source>
</evidence>
<dbReference type="PANTHER" id="PTHR43687:SF6">
    <property type="entry name" value="L-ASPARTATE SEMIALDEHYDE SULFURTRANSFERASE IRON-SULFUR SUBUNIT"/>
    <property type="match status" value="1"/>
</dbReference>
<evidence type="ECO:0000313" key="9">
    <source>
        <dbReference type="EMBL" id="RJP17247.1"/>
    </source>
</evidence>
<sequence length="130" mass="13823">MAIKRKIVHISEEKCTGCGACVVPCAEGAIEIVNGKARLIGESLCDGAGFCLGICPEGAMTIEEREADAFSHEAVQEHLSQQSSKETPVLECFRCGNPETETVLIPCRSAGESLWVCVRCLPPLIHGGGH</sequence>
<keyword evidence="5" id="KW-0249">Electron transport</keyword>
<feature type="domain" description="4Fe-4S ferredoxin-type" evidence="8">
    <location>
        <begin position="6"/>
        <end position="35"/>
    </location>
</feature>
<keyword evidence="1" id="KW-0813">Transport</keyword>
<dbReference type="Pfam" id="PF13237">
    <property type="entry name" value="Fer4_10"/>
    <property type="match status" value="1"/>
</dbReference>
<dbReference type="EMBL" id="QZKU01000117">
    <property type="protein sequence ID" value="RJP17247.1"/>
    <property type="molecule type" value="Genomic_DNA"/>
</dbReference>
<comment type="caution">
    <text evidence="9">The sequence shown here is derived from an EMBL/GenBank/DDBJ whole genome shotgun (WGS) entry which is preliminary data.</text>
</comment>
<keyword evidence="2" id="KW-0004">4Fe-4S</keyword>
<reference evidence="9 10" key="1">
    <citation type="journal article" date="2017" name="ISME J.">
        <title>Energy and carbon metabolisms in a deep terrestrial subsurface fluid microbial community.</title>
        <authorList>
            <person name="Momper L."/>
            <person name="Jungbluth S.P."/>
            <person name="Lee M.D."/>
            <person name="Amend J.P."/>
        </authorList>
    </citation>
    <scope>NUCLEOTIDE SEQUENCE [LARGE SCALE GENOMIC DNA]</scope>
    <source>
        <strain evidence="9">SURF_5</strain>
    </source>
</reference>
<keyword evidence="3" id="KW-0479">Metal-binding</keyword>
<evidence type="ECO:0000256" key="1">
    <source>
        <dbReference type="ARBA" id="ARBA00022448"/>
    </source>
</evidence>
<dbReference type="Gene3D" id="3.30.70.20">
    <property type="match status" value="1"/>
</dbReference>
<name>A0A3A4N5X1_ABYX5</name>
<evidence type="ECO:0000256" key="7">
    <source>
        <dbReference type="ARBA" id="ARBA00023014"/>
    </source>
</evidence>
<keyword evidence="6" id="KW-0408">Iron</keyword>
<protein>
    <submittedName>
        <fullName evidence="9">Ferredoxin</fullName>
    </submittedName>
</protein>
<evidence type="ECO:0000256" key="4">
    <source>
        <dbReference type="ARBA" id="ARBA00022737"/>
    </source>
</evidence>
<dbReference type="Proteomes" id="UP000265882">
    <property type="component" value="Unassembled WGS sequence"/>
</dbReference>
<dbReference type="PANTHER" id="PTHR43687">
    <property type="entry name" value="ADENYLYLSULFATE REDUCTASE, BETA SUBUNIT"/>
    <property type="match status" value="1"/>
</dbReference>
<feature type="domain" description="4Fe-4S ferredoxin-type" evidence="8">
    <location>
        <begin position="36"/>
        <end position="65"/>
    </location>
</feature>